<gene>
    <name evidence="2" type="ORF">Gogos_003884</name>
</gene>
<sequence>MEYPLFDFKEFSEIDDFDFMDNDNDIMVNEAAINFSKGIEDIGSASGSNNNQPIIDEPNSNQILPAPANELHESPSTPQPSQMPKTLVDTGVELPPPLVTTNEQTQLDPMNANLNTFGEASHHNNSNPLHVPLDQLIASPDLPNESFLHGWSSDSNLKQPVSLGFEGNNPSLQNDDDACQTTSPPFSPLIMERTNSFPLPLEEMLLKDGVYTTQPVYSECRANSIETNQFNRHIGSSLPEDRVYTTQPVYLERRVNLVKANNLNGHIGSSLPEDGVYTAKPVDLECRVNSLQKNTLNGHVGSSLQDKLLRSQANEFQSIGNSDSQHYNFIQPRSSTLLRSQHQLKNSSQLLNQVPNRPNASDSLLQHSMFTKHSMPSQLMSQNLSYQQHDQVSMAPGAYNPRTYSTRLTESSMPLRTSTLAPNRQTNPLDVSDLRYRNSLQPRSSMLFNSSGKYNFQDLNDCHDHQSDQFNLMTTQLGSQVSNSMLQDSPMHSGLLFACF</sequence>
<proteinExistence type="predicted"/>
<evidence type="ECO:0000313" key="3">
    <source>
        <dbReference type="Proteomes" id="UP000593579"/>
    </source>
</evidence>
<dbReference type="OrthoDB" id="984863at2759"/>
<name>A0A7J9CNL4_GOSGO</name>
<reference evidence="2 3" key="1">
    <citation type="journal article" date="2019" name="Genome Biol. Evol.">
        <title>Insights into the evolution of the New World diploid cottons (Gossypium, subgenus Houzingenia) based on genome sequencing.</title>
        <authorList>
            <person name="Grover C.E."/>
            <person name="Arick M.A. 2nd"/>
            <person name="Thrash A."/>
            <person name="Conover J.L."/>
            <person name="Sanders W.S."/>
            <person name="Peterson D.G."/>
            <person name="Frelichowski J.E."/>
            <person name="Scheffler J.A."/>
            <person name="Scheffler B.E."/>
            <person name="Wendel J.F."/>
        </authorList>
    </citation>
    <scope>NUCLEOTIDE SEQUENCE [LARGE SCALE GENOMIC DNA]</scope>
    <source>
        <strain evidence="2">5</strain>
        <tissue evidence="2">Leaf</tissue>
    </source>
</reference>
<organism evidence="2 3">
    <name type="scientific">Gossypium gossypioides</name>
    <name type="common">Mexican cotton</name>
    <name type="synonym">Selera gossypioides</name>
    <dbReference type="NCBI Taxonomy" id="34282"/>
    <lineage>
        <taxon>Eukaryota</taxon>
        <taxon>Viridiplantae</taxon>
        <taxon>Streptophyta</taxon>
        <taxon>Embryophyta</taxon>
        <taxon>Tracheophyta</taxon>
        <taxon>Spermatophyta</taxon>
        <taxon>Magnoliopsida</taxon>
        <taxon>eudicotyledons</taxon>
        <taxon>Gunneridae</taxon>
        <taxon>Pentapetalae</taxon>
        <taxon>rosids</taxon>
        <taxon>malvids</taxon>
        <taxon>Malvales</taxon>
        <taxon>Malvaceae</taxon>
        <taxon>Malvoideae</taxon>
        <taxon>Gossypium</taxon>
    </lineage>
</organism>
<dbReference type="Proteomes" id="UP000593579">
    <property type="component" value="Unassembled WGS sequence"/>
</dbReference>
<keyword evidence="3" id="KW-1185">Reference proteome</keyword>
<comment type="caution">
    <text evidence="2">The sequence shown here is derived from an EMBL/GenBank/DDBJ whole genome shotgun (WGS) entry which is preliminary data.</text>
</comment>
<accession>A0A7J9CNL4</accession>
<feature type="compositionally biased region" description="Polar residues" evidence="1">
    <location>
        <begin position="74"/>
        <end position="84"/>
    </location>
</feature>
<evidence type="ECO:0000313" key="2">
    <source>
        <dbReference type="EMBL" id="MBA0750016.1"/>
    </source>
</evidence>
<protein>
    <submittedName>
        <fullName evidence="2">Uncharacterized protein</fullName>
    </submittedName>
</protein>
<dbReference type="EMBL" id="JABEZY010000011">
    <property type="protein sequence ID" value="MBA0750016.1"/>
    <property type="molecule type" value="Genomic_DNA"/>
</dbReference>
<evidence type="ECO:0000256" key="1">
    <source>
        <dbReference type="SAM" id="MobiDB-lite"/>
    </source>
</evidence>
<feature type="region of interest" description="Disordered" evidence="1">
    <location>
        <begin position="44"/>
        <end position="85"/>
    </location>
</feature>
<feature type="compositionally biased region" description="Polar residues" evidence="1">
    <location>
        <begin position="45"/>
        <end position="63"/>
    </location>
</feature>
<dbReference type="AlphaFoldDB" id="A0A7J9CNL4"/>